<dbReference type="Pfam" id="PF13031">
    <property type="entry name" value="DUF3892"/>
    <property type="match status" value="1"/>
</dbReference>
<evidence type="ECO:0000313" key="1">
    <source>
        <dbReference type="EMBL" id="PIR77859.1"/>
    </source>
</evidence>
<proteinExistence type="predicted"/>
<name>A0A2M6P2X1_9BACT</name>
<dbReference type="EMBL" id="PFBW01000009">
    <property type="protein sequence ID" value="PIR77859.1"/>
    <property type="molecule type" value="Genomic_DNA"/>
</dbReference>
<dbReference type="Proteomes" id="UP000228528">
    <property type="component" value="Unassembled WGS sequence"/>
</dbReference>
<sequence>MAEVRITCINKDNGDHYDPHEAITHLGWTNESNGKTGKTDKAGMIKYLEDGHNAYVKDMYNRKAYLVIRISRYNNKYLKTVADGRETNNLLELRECV</sequence>
<gene>
    <name evidence="1" type="ORF">COU30_00185</name>
</gene>
<protein>
    <submittedName>
        <fullName evidence="1">DUF3892 domain-containing protein</fullName>
    </submittedName>
</protein>
<organism evidence="1 2">
    <name type="scientific">Candidatus Magasanikbacteria bacterium CG10_big_fil_rev_8_21_14_0_10_38_6</name>
    <dbReference type="NCBI Taxonomy" id="1974647"/>
    <lineage>
        <taxon>Bacteria</taxon>
        <taxon>Candidatus Magasanikiibacteriota</taxon>
    </lineage>
</organism>
<reference evidence="2" key="1">
    <citation type="submission" date="2017-09" db="EMBL/GenBank/DDBJ databases">
        <title>Depth-based differentiation of microbial function through sediment-hosted aquifers and enrichment of novel symbionts in the deep terrestrial subsurface.</title>
        <authorList>
            <person name="Probst A.J."/>
            <person name="Ladd B."/>
            <person name="Jarett J.K."/>
            <person name="Geller-Mcgrath D.E."/>
            <person name="Sieber C.M.K."/>
            <person name="Emerson J.B."/>
            <person name="Anantharaman K."/>
            <person name="Thomas B.C."/>
            <person name="Malmstrom R."/>
            <person name="Stieglmeier M."/>
            <person name="Klingl A."/>
            <person name="Woyke T."/>
            <person name="Ryan C.M."/>
            <person name="Banfield J.F."/>
        </authorList>
    </citation>
    <scope>NUCLEOTIDE SEQUENCE [LARGE SCALE GENOMIC DNA]</scope>
</reference>
<accession>A0A2M6P2X1</accession>
<dbReference type="InterPro" id="IPR024997">
    <property type="entry name" value="DUF3892"/>
</dbReference>
<dbReference type="AlphaFoldDB" id="A0A2M6P2X1"/>
<evidence type="ECO:0000313" key="2">
    <source>
        <dbReference type="Proteomes" id="UP000228528"/>
    </source>
</evidence>
<comment type="caution">
    <text evidence="1">The sequence shown here is derived from an EMBL/GenBank/DDBJ whole genome shotgun (WGS) entry which is preliminary data.</text>
</comment>